<organism evidence="3 4">
    <name type="scientific">Henriciella pelagia</name>
    <dbReference type="NCBI Taxonomy" id="1977912"/>
    <lineage>
        <taxon>Bacteria</taxon>
        <taxon>Pseudomonadati</taxon>
        <taxon>Pseudomonadota</taxon>
        <taxon>Alphaproteobacteria</taxon>
        <taxon>Hyphomonadales</taxon>
        <taxon>Hyphomonadaceae</taxon>
        <taxon>Henriciella</taxon>
    </lineage>
</organism>
<dbReference type="CDD" id="cd08899">
    <property type="entry name" value="SRPBCC_CalC_Aha1-like_6"/>
    <property type="match status" value="1"/>
</dbReference>
<reference evidence="4" key="1">
    <citation type="journal article" date="2019" name="Int. J. Syst. Evol. Microbiol.">
        <title>The Global Catalogue of Microorganisms (GCM) 10K type strain sequencing project: providing services to taxonomists for standard genome sequencing and annotation.</title>
        <authorList>
            <consortium name="The Broad Institute Genomics Platform"/>
            <consortium name="The Broad Institute Genome Sequencing Center for Infectious Disease"/>
            <person name="Wu L."/>
            <person name="Ma J."/>
        </authorList>
    </citation>
    <scope>NUCLEOTIDE SEQUENCE [LARGE SCALE GENOMIC DNA]</scope>
    <source>
        <strain evidence="4">CGMCC 1.15928</strain>
    </source>
</reference>
<comment type="similarity">
    <text evidence="1">Belongs to the AHA1 family.</text>
</comment>
<dbReference type="Gene3D" id="3.30.530.20">
    <property type="match status" value="1"/>
</dbReference>
<protein>
    <submittedName>
        <fullName evidence="3">ATPase</fullName>
    </submittedName>
</protein>
<evidence type="ECO:0000313" key="4">
    <source>
        <dbReference type="Proteomes" id="UP000628854"/>
    </source>
</evidence>
<feature type="domain" description="Activator of Hsp90 ATPase homologue 1/2-like C-terminal" evidence="2">
    <location>
        <begin position="35"/>
        <end position="119"/>
    </location>
</feature>
<dbReference type="RefSeq" id="WP_084394592.1">
    <property type="nucleotide sequence ID" value="NZ_BMKF01000001.1"/>
</dbReference>
<evidence type="ECO:0000256" key="1">
    <source>
        <dbReference type="ARBA" id="ARBA00006817"/>
    </source>
</evidence>
<comment type="caution">
    <text evidence="3">The sequence shown here is derived from an EMBL/GenBank/DDBJ whole genome shotgun (WGS) entry which is preliminary data.</text>
</comment>
<dbReference type="Pfam" id="PF08327">
    <property type="entry name" value="AHSA1"/>
    <property type="match status" value="1"/>
</dbReference>
<name>A0ABQ1JDP6_9PROT</name>
<sequence>MDFSKVFGAVDRSVEEGERDGKPVRAVRLSRVYDTDIDDLWDAITNPERLPRSFLPVEGDLRPGGRYQLVGNAGGTILKCDKPEHLSLTWEFGAEISWLEIHLSPDGDEARLTLIHTAPVSPHWETYGPGAVGVGWDLGLMGMQFHLADPDAKFDETAFGQSDEGKWLIRQCGKAWGKADAASGAEPEIAAKRAAATTAFYLGETPPGA</sequence>
<dbReference type="InterPro" id="IPR013538">
    <property type="entry name" value="ASHA1/2-like_C"/>
</dbReference>
<evidence type="ECO:0000259" key="2">
    <source>
        <dbReference type="Pfam" id="PF08327"/>
    </source>
</evidence>
<keyword evidence="4" id="KW-1185">Reference proteome</keyword>
<gene>
    <name evidence="3" type="ORF">GCM10011503_13940</name>
</gene>
<dbReference type="Proteomes" id="UP000628854">
    <property type="component" value="Unassembled WGS sequence"/>
</dbReference>
<dbReference type="EMBL" id="BMKF01000001">
    <property type="protein sequence ID" value="GGB66350.1"/>
    <property type="molecule type" value="Genomic_DNA"/>
</dbReference>
<accession>A0ABQ1JDP6</accession>
<dbReference type="InterPro" id="IPR023393">
    <property type="entry name" value="START-like_dom_sf"/>
</dbReference>
<proteinExistence type="inferred from homology"/>
<evidence type="ECO:0000313" key="3">
    <source>
        <dbReference type="EMBL" id="GGB66350.1"/>
    </source>
</evidence>
<dbReference type="SUPFAM" id="SSF55961">
    <property type="entry name" value="Bet v1-like"/>
    <property type="match status" value="1"/>
</dbReference>